<feature type="binding site" evidence="9">
    <location>
        <position position="98"/>
    </location>
    <ligand>
        <name>ATP</name>
        <dbReference type="ChEBI" id="CHEBI:30616"/>
    </ligand>
</feature>
<evidence type="ECO:0000256" key="1">
    <source>
        <dbReference type="ARBA" id="ARBA00022490"/>
    </source>
</evidence>
<dbReference type="EMBL" id="FUXM01000006">
    <property type="protein sequence ID" value="SJZ75535.1"/>
    <property type="molecule type" value="Genomic_DNA"/>
</dbReference>
<dbReference type="CDD" id="cd02163">
    <property type="entry name" value="PPAT"/>
    <property type="match status" value="1"/>
</dbReference>
<dbReference type="InterPro" id="IPR014729">
    <property type="entry name" value="Rossmann-like_a/b/a_fold"/>
</dbReference>
<gene>
    <name evidence="9" type="primary">coaD</name>
    <name evidence="11" type="ORF">SAMN02745885_00836</name>
</gene>
<dbReference type="SUPFAM" id="SSF52374">
    <property type="entry name" value="Nucleotidylyl transferase"/>
    <property type="match status" value="1"/>
</dbReference>
<feature type="binding site" evidence="9">
    <location>
        <begin position="123"/>
        <end position="129"/>
    </location>
    <ligand>
        <name>ATP</name>
        <dbReference type="ChEBI" id="CHEBI:30616"/>
    </ligand>
</feature>
<feature type="binding site" evidence="9">
    <location>
        <position position="9"/>
    </location>
    <ligand>
        <name>substrate</name>
    </ligand>
</feature>
<dbReference type="AlphaFoldDB" id="A0A1T4N8R2"/>
<dbReference type="HAMAP" id="MF_00151">
    <property type="entry name" value="PPAT_bact"/>
    <property type="match status" value="1"/>
</dbReference>
<dbReference type="NCBIfam" id="TIGR00125">
    <property type="entry name" value="cyt_tran_rel"/>
    <property type="match status" value="1"/>
</dbReference>
<dbReference type="OrthoDB" id="9806661at2"/>
<dbReference type="GO" id="GO:0015937">
    <property type="term" value="P:coenzyme A biosynthetic process"/>
    <property type="evidence" value="ECO:0007669"/>
    <property type="project" value="UniProtKB-UniRule"/>
</dbReference>
<dbReference type="GO" id="GO:0004595">
    <property type="term" value="F:pantetheine-phosphate adenylyltransferase activity"/>
    <property type="evidence" value="ECO:0007669"/>
    <property type="project" value="UniProtKB-UniRule"/>
</dbReference>
<sequence length="162" mass="18201">MKIAVYPGSFDPITNGHLDIIERAADVFDQVIVAVSVNSAKKPLFSMEERVELLREVLRPYPNVRVDSFTGLTVDYVVSQKARVIIRGLRAISDFENELQMAVTNRKLKPSVETFFMMARAEYSFISSSLIKEIANYGGCIKGFVPEVVEIKIKEKLAQLKG</sequence>
<keyword evidence="7 9" id="KW-0173">Coenzyme A biosynthesis</keyword>
<keyword evidence="1 9" id="KW-0963">Cytoplasm</keyword>
<comment type="subunit">
    <text evidence="9">Homohexamer.</text>
</comment>
<feature type="binding site" evidence="9">
    <location>
        <begin position="9"/>
        <end position="10"/>
    </location>
    <ligand>
        <name>ATP</name>
        <dbReference type="ChEBI" id="CHEBI:30616"/>
    </ligand>
</feature>
<dbReference type="PANTHER" id="PTHR21342:SF1">
    <property type="entry name" value="PHOSPHOPANTETHEINE ADENYLYLTRANSFERASE"/>
    <property type="match status" value="1"/>
</dbReference>
<dbReference type="RefSeq" id="WP_078664940.1">
    <property type="nucleotide sequence ID" value="NZ_FUXM01000006.1"/>
</dbReference>
<evidence type="ECO:0000259" key="10">
    <source>
        <dbReference type="Pfam" id="PF01467"/>
    </source>
</evidence>
<evidence type="ECO:0000256" key="8">
    <source>
        <dbReference type="ARBA" id="ARBA00029346"/>
    </source>
</evidence>
<keyword evidence="4 9" id="KW-0547">Nucleotide-binding</keyword>
<feature type="binding site" evidence="9">
    <location>
        <begin position="88"/>
        <end position="90"/>
    </location>
    <ligand>
        <name>ATP</name>
        <dbReference type="ChEBI" id="CHEBI:30616"/>
    </ligand>
</feature>
<keyword evidence="5 9" id="KW-0067">ATP-binding</keyword>
<reference evidence="12" key="1">
    <citation type="submission" date="2017-02" db="EMBL/GenBank/DDBJ databases">
        <authorList>
            <person name="Varghese N."/>
            <person name="Submissions S."/>
        </authorList>
    </citation>
    <scope>NUCLEOTIDE SEQUENCE [LARGE SCALE GENOMIC DNA]</scope>
    <source>
        <strain evidence="12">DSM 16521</strain>
    </source>
</reference>
<dbReference type="Pfam" id="PF01467">
    <property type="entry name" value="CTP_transf_like"/>
    <property type="match status" value="1"/>
</dbReference>
<dbReference type="PANTHER" id="PTHR21342">
    <property type="entry name" value="PHOSPHOPANTETHEINE ADENYLYLTRANSFERASE"/>
    <property type="match status" value="1"/>
</dbReference>
<feature type="binding site" evidence="9">
    <location>
        <position position="73"/>
    </location>
    <ligand>
        <name>substrate</name>
    </ligand>
</feature>
<evidence type="ECO:0000256" key="3">
    <source>
        <dbReference type="ARBA" id="ARBA00022695"/>
    </source>
</evidence>
<feature type="binding site" evidence="9">
    <location>
        <position position="87"/>
    </location>
    <ligand>
        <name>substrate</name>
    </ligand>
</feature>
<accession>A0A1T4N8R2</accession>
<feature type="binding site" evidence="9">
    <location>
        <position position="17"/>
    </location>
    <ligand>
        <name>ATP</name>
        <dbReference type="ChEBI" id="CHEBI:30616"/>
    </ligand>
</feature>
<evidence type="ECO:0000313" key="11">
    <source>
        <dbReference type="EMBL" id="SJZ75535.1"/>
    </source>
</evidence>
<comment type="pathway">
    <text evidence="9">Cofactor biosynthesis; coenzyme A biosynthesis; CoA from (R)-pantothenate: step 4/5.</text>
</comment>
<comment type="catalytic activity">
    <reaction evidence="8 9">
        <text>(R)-4'-phosphopantetheine + ATP + H(+) = 3'-dephospho-CoA + diphosphate</text>
        <dbReference type="Rhea" id="RHEA:19801"/>
        <dbReference type="ChEBI" id="CHEBI:15378"/>
        <dbReference type="ChEBI" id="CHEBI:30616"/>
        <dbReference type="ChEBI" id="CHEBI:33019"/>
        <dbReference type="ChEBI" id="CHEBI:57328"/>
        <dbReference type="ChEBI" id="CHEBI:61723"/>
        <dbReference type="EC" id="2.7.7.3"/>
    </reaction>
</comment>
<comment type="subcellular location">
    <subcellularLocation>
        <location evidence="9">Cytoplasm</location>
    </subcellularLocation>
</comment>
<proteinExistence type="inferred from homology"/>
<feature type="domain" description="Cytidyltransferase-like" evidence="10">
    <location>
        <begin position="5"/>
        <end position="133"/>
    </location>
</feature>
<comment type="similarity">
    <text evidence="9">Belongs to the bacterial CoaD family.</text>
</comment>
<evidence type="ECO:0000256" key="6">
    <source>
        <dbReference type="ARBA" id="ARBA00022842"/>
    </source>
</evidence>
<feature type="binding site" evidence="9">
    <location>
        <position position="41"/>
    </location>
    <ligand>
        <name>substrate</name>
    </ligand>
</feature>
<evidence type="ECO:0000256" key="2">
    <source>
        <dbReference type="ARBA" id="ARBA00022679"/>
    </source>
</evidence>
<dbReference type="GO" id="GO:0005524">
    <property type="term" value="F:ATP binding"/>
    <property type="evidence" value="ECO:0007669"/>
    <property type="project" value="UniProtKB-KW"/>
</dbReference>
<keyword evidence="12" id="KW-1185">Reference proteome</keyword>
<dbReference type="EC" id="2.7.7.3" evidence="9"/>
<dbReference type="InterPro" id="IPR001980">
    <property type="entry name" value="PPAT"/>
</dbReference>
<evidence type="ECO:0000256" key="9">
    <source>
        <dbReference type="HAMAP-Rule" id="MF_00151"/>
    </source>
</evidence>
<dbReference type="Gene3D" id="3.40.50.620">
    <property type="entry name" value="HUPs"/>
    <property type="match status" value="1"/>
</dbReference>
<dbReference type="InterPro" id="IPR004821">
    <property type="entry name" value="Cyt_trans-like"/>
</dbReference>
<evidence type="ECO:0000313" key="12">
    <source>
        <dbReference type="Proteomes" id="UP000189933"/>
    </source>
</evidence>
<dbReference type="UniPathway" id="UPA00241">
    <property type="reaction ID" value="UER00355"/>
</dbReference>
<evidence type="ECO:0000256" key="7">
    <source>
        <dbReference type="ARBA" id="ARBA00022993"/>
    </source>
</evidence>
<comment type="cofactor">
    <cofactor evidence="9">
        <name>Mg(2+)</name>
        <dbReference type="ChEBI" id="CHEBI:18420"/>
    </cofactor>
</comment>
<evidence type="ECO:0000256" key="4">
    <source>
        <dbReference type="ARBA" id="ARBA00022741"/>
    </source>
</evidence>
<dbReference type="GO" id="GO:0005737">
    <property type="term" value="C:cytoplasm"/>
    <property type="evidence" value="ECO:0007669"/>
    <property type="project" value="UniProtKB-SubCell"/>
</dbReference>
<keyword evidence="2 9" id="KW-0808">Transferase</keyword>
<keyword evidence="6 9" id="KW-0460">Magnesium</keyword>
<comment type="function">
    <text evidence="9">Reversibly transfers an adenylyl group from ATP to 4'-phosphopantetheine, yielding dephospho-CoA (dPCoA) and pyrophosphate.</text>
</comment>
<dbReference type="PRINTS" id="PR01020">
    <property type="entry name" value="LPSBIOSNTHSS"/>
</dbReference>
<name>A0A1T4N8R2_9FIRM</name>
<protein>
    <recommendedName>
        <fullName evidence="9">Phosphopantetheine adenylyltransferase</fullName>
        <ecNumber evidence="9">2.7.7.3</ecNumber>
    </recommendedName>
    <alternativeName>
        <fullName evidence="9">Dephospho-CoA pyrophosphorylase</fullName>
    </alternativeName>
    <alternativeName>
        <fullName evidence="9">Pantetheine-phosphate adenylyltransferase</fullName>
        <shortName evidence="9">PPAT</shortName>
    </alternativeName>
</protein>
<organism evidence="11 12">
    <name type="scientific">Carboxydocella sporoproducens DSM 16521</name>
    <dbReference type="NCBI Taxonomy" id="1121270"/>
    <lineage>
        <taxon>Bacteria</taxon>
        <taxon>Bacillati</taxon>
        <taxon>Bacillota</taxon>
        <taxon>Clostridia</taxon>
        <taxon>Eubacteriales</taxon>
        <taxon>Clostridiales Family XVI. Incertae Sedis</taxon>
        <taxon>Carboxydocella</taxon>
    </lineage>
</organism>
<keyword evidence="3 9" id="KW-0548">Nucleotidyltransferase</keyword>
<feature type="site" description="Transition state stabilizer" evidence="9">
    <location>
        <position position="17"/>
    </location>
</feature>
<dbReference type="NCBIfam" id="TIGR01510">
    <property type="entry name" value="coaD_prev_kdtB"/>
    <property type="match status" value="1"/>
</dbReference>
<evidence type="ECO:0000256" key="5">
    <source>
        <dbReference type="ARBA" id="ARBA00022840"/>
    </source>
</evidence>
<dbReference type="Proteomes" id="UP000189933">
    <property type="component" value="Unassembled WGS sequence"/>
</dbReference>